<keyword evidence="5" id="KW-0539">Nucleus</keyword>
<dbReference type="GO" id="GO:0000243">
    <property type="term" value="C:commitment complex"/>
    <property type="evidence" value="ECO:0007669"/>
    <property type="project" value="TreeGrafter"/>
</dbReference>
<dbReference type="GO" id="GO:0030627">
    <property type="term" value="F:pre-mRNA 5'-splice site binding"/>
    <property type="evidence" value="ECO:0007669"/>
    <property type="project" value="TreeGrafter"/>
</dbReference>
<evidence type="ECO:0000256" key="2">
    <source>
        <dbReference type="ARBA" id="ARBA00022664"/>
    </source>
</evidence>
<evidence type="ECO:0000256" key="1">
    <source>
        <dbReference type="ARBA" id="ARBA00004123"/>
    </source>
</evidence>
<dbReference type="AlphaFoldDB" id="A0A4P9XMR0"/>
<evidence type="ECO:0000256" key="6">
    <source>
        <dbReference type="ARBA" id="ARBA00038019"/>
    </source>
</evidence>
<dbReference type="InterPro" id="IPR059164">
    <property type="entry name" value="HAT_PRP39_C"/>
</dbReference>
<dbReference type="GO" id="GO:0005685">
    <property type="term" value="C:U1 snRNP"/>
    <property type="evidence" value="ECO:0007669"/>
    <property type="project" value="TreeGrafter"/>
</dbReference>
<accession>A0A4P9XMR0</accession>
<dbReference type="InterPro" id="IPR011990">
    <property type="entry name" value="TPR-like_helical_dom_sf"/>
</dbReference>
<dbReference type="EMBL" id="KZ992748">
    <property type="protein sequence ID" value="RKP07227.1"/>
    <property type="molecule type" value="Genomic_DNA"/>
</dbReference>
<evidence type="ECO:0000313" key="7">
    <source>
        <dbReference type="EMBL" id="RKP07227.1"/>
    </source>
</evidence>
<evidence type="ECO:0000256" key="5">
    <source>
        <dbReference type="ARBA" id="ARBA00023242"/>
    </source>
</evidence>
<dbReference type="InterPro" id="IPR003107">
    <property type="entry name" value="HAT"/>
</dbReference>
<dbReference type="Proteomes" id="UP000271241">
    <property type="component" value="Unassembled WGS sequence"/>
</dbReference>
<keyword evidence="8" id="KW-1185">Reference proteome</keyword>
<dbReference type="Pfam" id="PF23241">
    <property type="entry name" value="HAT_PRP39_C"/>
    <property type="match status" value="1"/>
</dbReference>
<evidence type="ECO:0000256" key="3">
    <source>
        <dbReference type="ARBA" id="ARBA00022737"/>
    </source>
</evidence>
<dbReference type="Pfam" id="PF23240">
    <property type="entry name" value="HAT_PRP39_N"/>
    <property type="match status" value="1"/>
</dbReference>
<dbReference type="STRING" id="78915.A0A4P9XMR0"/>
<feature type="non-terminal residue" evidence="7">
    <location>
        <position position="357"/>
    </location>
</feature>
<dbReference type="SMART" id="SM00386">
    <property type="entry name" value="HAT"/>
    <property type="match status" value="5"/>
</dbReference>
<organism evidence="7 8">
    <name type="scientific">Thamnocephalis sphaerospora</name>
    <dbReference type="NCBI Taxonomy" id="78915"/>
    <lineage>
        <taxon>Eukaryota</taxon>
        <taxon>Fungi</taxon>
        <taxon>Fungi incertae sedis</taxon>
        <taxon>Zoopagomycota</taxon>
        <taxon>Zoopagomycotina</taxon>
        <taxon>Zoopagomycetes</taxon>
        <taxon>Zoopagales</taxon>
        <taxon>Sigmoideomycetaceae</taxon>
        <taxon>Thamnocephalis</taxon>
    </lineage>
</organism>
<name>A0A4P9XMR0_9FUNG</name>
<sequence length="357" mass="40772">QLALAPHDFFLWEQLLHLAESADGGLDPATAPPENVRHVSEAFDAFLAKYPLCYGYWRKYAELAAITRGAAGAEEVLARSVQAMPNAIELWMAYCAHVIKHDARNEDRIRSLFEQGASAVGLDFMSHPFWDLYVEWETAGARMDCVFELLKRIIRIPLYQYARYFERQARKLADPATLAAIEAAVRDRPADAVNVEASKAADTRPMTIEEQIKAGIRQGVDQLALDIHQKTQEATHQRWAFESGIKRPYFHVTALDTDELDNWHRYLDFEEENGDADRIAALFERCLVACALYEDFWMRYARWTLANKDADTACRVYERAEQCFIPLGQPSLWLAHAVLEEEQGKVALARSIYDKLL</sequence>
<protein>
    <recommendedName>
        <fullName evidence="9">Pre-mRNA-processing factor 39</fullName>
    </recommendedName>
</protein>
<dbReference type="OrthoDB" id="10265668at2759"/>
<dbReference type="Gene3D" id="1.25.40.10">
    <property type="entry name" value="Tetratricopeptide repeat domain"/>
    <property type="match status" value="2"/>
</dbReference>
<gene>
    <name evidence="7" type="ORF">THASP1DRAFT_11406</name>
</gene>
<feature type="non-terminal residue" evidence="7">
    <location>
        <position position="1"/>
    </location>
</feature>
<dbReference type="GO" id="GO:0000395">
    <property type="term" value="P:mRNA 5'-splice site recognition"/>
    <property type="evidence" value="ECO:0007669"/>
    <property type="project" value="TreeGrafter"/>
</dbReference>
<keyword evidence="4" id="KW-0508">mRNA splicing</keyword>
<evidence type="ECO:0000256" key="4">
    <source>
        <dbReference type="ARBA" id="ARBA00023187"/>
    </source>
</evidence>
<dbReference type="PANTHER" id="PTHR17204:SF5">
    <property type="entry name" value="PRE-MRNA-PROCESSING FACTOR 39"/>
    <property type="match status" value="1"/>
</dbReference>
<evidence type="ECO:0008006" key="9">
    <source>
        <dbReference type="Google" id="ProtNLM"/>
    </source>
</evidence>
<evidence type="ECO:0000313" key="8">
    <source>
        <dbReference type="Proteomes" id="UP000271241"/>
    </source>
</evidence>
<keyword evidence="2" id="KW-0507">mRNA processing</keyword>
<comment type="similarity">
    <text evidence="6">Belongs to the PRP39 family.</text>
</comment>
<dbReference type="SUPFAM" id="SSF48452">
    <property type="entry name" value="TPR-like"/>
    <property type="match status" value="1"/>
</dbReference>
<comment type="subcellular location">
    <subcellularLocation>
        <location evidence="1">Nucleus</location>
    </subcellularLocation>
</comment>
<reference evidence="8" key="1">
    <citation type="journal article" date="2018" name="Nat. Microbiol.">
        <title>Leveraging single-cell genomics to expand the fungal tree of life.</title>
        <authorList>
            <person name="Ahrendt S.R."/>
            <person name="Quandt C.A."/>
            <person name="Ciobanu D."/>
            <person name="Clum A."/>
            <person name="Salamov A."/>
            <person name="Andreopoulos B."/>
            <person name="Cheng J.F."/>
            <person name="Woyke T."/>
            <person name="Pelin A."/>
            <person name="Henrissat B."/>
            <person name="Reynolds N.K."/>
            <person name="Benny G.L."/>
            <person name="Smith M.E."/>
            <person name="James T.Y."/>
            <person name="Grigoriev I.V."/>
        </authorList>
    </citation>
    <scope>NUCLEOTIDE SEQUENCE [LARGE SCALE GENOMIC DNA]</scope>
    <source>
        <strain evidence="8">RSA 1356</strain>
    </source>
</reference>
<dbReference type="GO" id="GO:0071004">
    <property type="term" value="C:U2-type prespliceosome"/>
    <property type="evidence" value="ECO:0007669"/>
    <property type="project" value="TreeGrafter"/>
</dbReference>
<keyword evidence="3" id="KW-0677">Repeat</keyword>
<dbReference type="PANTHER" id="PTHR17204">
    <property type="entry name" value="PRE-MRNA PROCESSING PROTEIN PRP39-RELATED"/>
    <property type="match status" value="1"/>
</dbReference>
<proteinExistence type="inferred from homology"/>